<proteinExistence type="predicted"/>
<dbReference type="EMBL" id="SHKV01000001">
    <property type="protein sequence ID" value="RZU33547.1"/>
    <property type="molecule type" value="Genomic_DNA"/>
</dbReference>
<protein>
    <submittedName>
        <fullName evidence="2">Uncharacterized protein</fullName>
    </submittedName>
</protein>
<accession>A0A4Q7Y8W3</accession>
<evidence type="ECO:0000256" key="1">
    <source>
        <dbReference type="SAM" id="MobiDB-lite"/>
    </source>
</evidence>
<organism evidence="2 3">
    <name type="scientific">Blastococcus saxobsidens</name>
    <dbReference type="NCBI Taxonomy" id="138336"/>
    <lineage>
        <taxon>Bacteria</taxon>
        <taxon>Bacillati</taxon>
        <taxon>Actinomycetota</taxon>
        <taxon>Actinomycetes</taxon>
        <taxon>Geodermatophilales</taxon>
        <taxon>Geodermatophilaceae</taxon>
        <taxon>Blastococcus</taxon>
    </lineage>
</organism>
<feature type="compositionally biased region" description="Polar residues" evidence="1">
    <location>
        <begin position="10"/>
        <end position="19"/>
    </location>
</feature>
<reference evidence="2 3" key="1">
    <citation type="submission" date="2019-02" db="EMBL/GenBank/DDBJ databases">
        <title>Sequencing the genomes of 1000 actinobacteria strains.</title>
        <authorList>
            <person name="Klenk H.-P."/>
        </authorList>
    </citation>
    <scope>NUCLEOTIDE SEQUENCE [LARGE SCALE GENOMIC DNA]</scope>
    <source>
        <strain evidence="2 3">DSM 44509</strain>
    </source>
</reference>
<name>A0A4Q7Y8W3_9ACTN</name>
<keyword evidence="3" id="KW-1185">Reference proteome</keyword>
<feature type="region of interest" description="Disordered" evidence="1">
    <location>
        <begin position="1"/>
        <end position="25"/>
    </location>
</feature>
<evidence type="ECO:0000313" key="2">
    <source>
        <dbReference type="EMBL" id="RZU33547.1"/>
    </source>
</evidence>
<evidence type="ECO:0000313" key="3">
    <source>
        <dbReference type="Proteomes" id="UP000292507"/>
    </source>
</evidence>
<dbReference type="Proteomes" id="UP000292507">
    <property type="component" value="Unassembled WGS sequence"/>
</dbReference>
<gene>
    <name evidence="2" type="ORF">BKA19_3279</name>
</gene>
<comment type="caution">
    <text evidence="2">The sequence shown here is derived from an EMBL/GenBank/DDBJ whole genome shotgun (WGS) entry which is preliminary data.</text>
</comment>
<dbReference type="AlphaFoldDB" id="A0A4Q7Y8W3"/>
<dbReference type="RefSeq" id="WP_278044327.1">
    <property type="nucleotide sequence ID" value="NZ_POQT01000002.1"/>
</dbReference>
<sequence length="44" mass="4867">MEKNADQHRTTQGSSGTSTDEPRVEAAARAVAQMLANPRRTRRN</sequence>